<dbReference type="CDD" id="cd01949">
    <property type="entry name" value="GGDEF"/>
    <property type="match status" value="1"/>
</dbReference>
<accession>A0A420ECR8</accession>
<organism evidence="5 6">
    <name type="scientific">Alginatibacterium sediminis</name>
    <dbReference type="NCBI Taxonomy" id="2164068"/>
    <lineage>
        <taxon>Bacteria</taxon>
        <taxon>Pseudomonadati</taxon>
        <taxon>Pseudomonadota</taxon>
        <taxon>Gammaproteobacteria</taxon>
        <taxon>Alteromonadales</taxon>
        <taxon>Alteromonadaceae</taxon>
        <taxon>Alginatibacterium</taxon>
    </lineage>
</organism>
<dbReference type="EMBL" id="RAQO01000005">
    <property type="protein sequence ID" value="RKF18497.1"/>
    <property type="molecule type" value="Genomic_DNA"/>
</dbReference>
<dbReference type="SUPFAM" id="SSF55073">
    <property type="entry name" value="Nucleotide cyclase"/>
    <property type="match status" value="1"/>
</dbReference>
<dbReference type="SMART" id="SM00267">
    <property type="entry name" value="GGDEF"/>
    <property type="match status" value="1"/>
</dbReference>
<dbReference type="InterPro" id="IPR000014">
    <property type="entry name" value="PAS"/>
</dbReference>
<dbReference type="PROSITE" id="PS50113">
    <property type="entry name" value="PAC"/>
    <property type="match status" value="1"/>
</dbReference>
<dbReference type="PANTHER" id="PTHR44757">
    <property type="entry name" value="DIGUANYLATE CYCLASE DGCP"/>
    <property type="match status" value="1"/>
</dbReference>
<dbReference type="OrthoDB" id="1316910at2"/>
<dbReference type="PROSITE" id="PS50883">
    <property type="entry name" value="EAL"/>
    <property type="match status" value="1"/>
</dbReference>
<evidence type="ECO:0000259" key="1">
    <source>
        <dbReference type="PROSITE" id="PS50112"/>
    </source>
</evidence>
<dbReference type="Pfam" id="PF00990">
    <property type="entry name" value="GGDEF"/>
    <property type="match status" value="1"/>
</dbReference>
<sequence>MFSLYVTLVILCIAVIFLWVKYQSSVKALEQSEKSAQQLQALMDSTPDSAWIKDLDGYYVWTNAHFANYFGLSSQQIVGKRDYDLLEQSIADEFFDEDQQVVRSQEALVKEHENSSTALSSWSETVKVPIYNSFNLITGTAGISRDITQRKNSEDRIRQLALFDRLTGLPNRIELEKRIEQYIQDNPDSHFHIALIDLDNFKLINDGIGHQTGDRILKSVADKLKAIQNDNMILSRLGGDEFVLMVCDSEYGAEQLGKFIANAVNGEIKLDDLNFEISASIGISQYPRDGNEYGMLLRHADLAMFMAKQKGRNQTVLFESKLANTALERVEMEKNLRMALNQDQFELYYQPRVSQTGQILSMEALIRWRNHEQKSIPPGIFIPIAEQAGLMLGLGNWVVDAALTQLQSWIEQGLQVVPVSINISAIQLHQKNFSQQLLQRISKFKVPCKLIELEITESLLMEDVQLVSTHLHALQKAGIGISIDDFGTGYSSLAYLANFPSDSLKIDRLFITNLHINVSNQRLVRAIVDLAEHFNLNVVAEGVETQAELSAVIECGVDEIQGYFYSMPLPADQIASNWLQLKDVNNQQA</sequence>
<dbReference type="SMART" id="SM00091">
    <property type="entry name" value="PAS"/>
    <property type="match status" value="1"/>
</dbReference>
<gene>
    <name evidence="5" type="ORF">DBZ36_08800</name>
</gene>
<dbReference type="InterPro" id="IPR013656">
    <property type="entry name" value="PAS_4"/>
</dbReference>
<dbReference type="InterPro" id="IPR000160">
    <property type="entry name" value="GGDEF_dom"/>
</dbReference>
<dbReference type="Gene3D" id="3.20.20.450">
    <property type="entry name" value="EAL domain"/>
    <property type="match status" value="1"/>
</dbReference>
<feature type="domain" description="PAC" evidence="2">
    <location>
        <begin position="103"/>
        <end position="159"/>
    </location>
</feature>
<evidence type="ECO:0000259" key="4">
    <source>
        <dbReference type="PROSITE" id="PS50887"/>
    </source>
</evidence>
<feature type="domain" description="GGDEF" evidence="4">
    <location>
        <begin position="189"/>
        <end position="320"/>
    </location>
</feature>
<dbReference type="Pfam" id="PF00563">
    <property type="entry name" value="EAL"/>
    <property type="match status" value="1"/>
</dbReference>
<dbReference type="InterPro" id="IPR029787">
    <property type="entry name" value="Nucleotide_cyclase"/>
</dbReference>
<dbReference type="SUPFAM" id="SSF141868">
    <property type="entry name" value="EAL domain-like"/>
    <property type="match status" value="1"/>
</dbReference>
<dbReference type="Proteomes" id="UP000286482">
    <property type="component" value="Unassembled WGS sequence"/>
</dbReference>
<dbReference type="InterPro" id="IPR035919">
    <property type="entry name" value="EAL_sf"/>
</dbReference>
<dbReference type="Gene3D" id="3.30.450.20">
    <property type="entry name" value="PAS domain"/>
    <property type="match status" value="1"/>
</dbReference>
<name>A0A420ECR8_9ALTE</name>
<dbReference type="PANTHER" id="PTHR44757:SF2">
    <property type="entry name" value="BIOFILM ARCHITECTURE MAINTENANCE PROTEIN MBAA"/>
    <property type="match status" value="1"/>
</dbReference>
<evidence type="ECO:0000259" key="3">
    <source>
        <dbReference type="PROSITE" id="PS50883"/>
    </source>
</evidence>
<dbReference type="InterPro" id="IPR000700">
    <property type="entry name" value="PAS-assoc_C"/>
</dbReference>
<dbReference type="RefSeq" id="WP_120354576.1">
    <property type="nucleotide sequence ID" value="NZ_RAQO01000005.1"/>
</dbReference>
<dbReference type="InterPro" id="IPR035965">
    <property type="entry name" value="PAS-like_dom_sf"/>
</dbReference>
<dbReference type="InterPro" id="IPR001633">
    <property type="entry name" value="EAL_dom"/>
</dbReference>
<dbReference type="InterPro" id="IPR052155">
    <property type="entry name" value="Biofilm_reg_signaling"/>
</dbReference>
<dbReference type="NCBIfam" id="TIGR00254">
    <property type="entry name" value="GGDEF"/>
    <property type="match status" value="1"/>
</dbReference>
<dbReference type="Pfam" id="PF08448">
    <property type="entry name" value="PAS_4"/>
    <property type="match status" value="1"/>
</dbReference>
<dbReference type="Gene3D" id="3.30.70.270">
    <property type="match status" value="1"/>
</dbReference>
<keyword evidence="6" id="KW-1185">Reference proteome</keyword>
<dbReference type="AlphaFoldDB" id="A0A420ECR8"/>
<feature type="domain" description="PAS" evidence="1">
    <location>
        <begin position="35"/>
        <end position="105"/>
    </location>
</feature>
<dbReference type="PROSITE" id="PS50887">
    <property type="entry name" value="GGDEF"/>
    <property type="match status" value="1"/>
</dbReference>
<feature type="domain" description="EAL" evidence="3">
    <location>
        <begin position="329"/>
        <end position="582"/>
    </location>
</feature>
<dbReference type="CDD" id="cd00130">
    <property type="entry name" value="PAS"/>
    <property type="match status" value="1"/>
</dbReference>
<dbReference type="SUPFAM" id="SSF55785">
    <property type="entry name" value="PYP-like sensor domain (PAS domain)"/>
    <property type="match status" value="1"/>
</dbReference>
<comment type="caution">
    <text evidence="5">The sequence shown here is derived from an EMBL/GenBank/DDBJ whole genome shotgun (WGS) entry which is preliminary data.</text>
</comment>
<dbReference type="NCBIfam" id="TIGR00229">
    <property type="entry name" value="sensory_box"/>
    <property type="match status" value="1"/>
</dbReference>
<proteinExistence type="predicted"/>
<evidence type="ECO:0000259" key="2">
    <source>
        <dbReference type="PROSITE" id="PS50113"/>
    </source>
</evidence>
<evidence type="ECO:0000313" key="6">
    <source>
        <dbReference type="Proteomes" id="UP000286482"/>
    </source>
</evidence>
<dbReference type="SMART" id="SM00052">
    <property type="entry name" value="EAL"/>
    <property type="match status" value="1"/>
</dbReference>
<dbReference type="PROSITE" id="PS50112">
    <property type="entry name" value="PAS"/>
    <property type="match status" value="1"/>
</dbReference>
<reference evidence="5 6" key="1">
    <citation type="submission" date="2018-09" db="EMBL/GenBank/DDBJ databases">
        <authorList>
            <person name="Wang Z."/>
        </authorList>
    </citation>
    <scope>NUCLEOTIDE SEQUENCE [LARGE SCALE GENOMIC DNA]</scope>
    <source>
        <strain evidence="5 6">ALS 81</strain>
    </source>
</reference>
<dbReference type="InterPro" id="IPR043128">
    <property type="entry name" value="Rev_trsase/Diguanyl_cyclase"/>
</dbReference>
<evidence type="ECO:0000313" key="5">
    <source>
        <dbReference type="EMBL" id="RKF18497.1"/>
    </source>
</evidence>
<dbReference type="CDD" id="cd01948">
    <property type="entry name" value="EAL"/>
    <property type="match status" value="1"/>
</dbReference>
<protein>
    <submittedName>
        <fullName evidence="5">EAL domain-containing protein</fullName>
    </submittedName>
</protein>